<accession>A0A4Q8A9V2</accession>
<keyword evidence="1" id="KW-0597">Phosphoprotein</keyword>
<dbReference type="InterPro" id="IPR039420">
    <property type="entry name" value="WalR-like"/>
</dbReference>
<evidence type="ECO:0000256" key="1">
    <source>
        <dbReference type="ARBA" id="ARBA00022553"/>
    </source>
</evidence>
<dbReference type="SUPFAM" id="SSF46894">
    <property type="entry name" value="C-terminal effector domain of the bipartite response regulators"/>
    <property type="match status" value="1"/>
</dbReference>
<dbReference type="GO" id="GO:0005829">
    <property type="term" value="C:cytosol"/>
    <property type="evidence" value="ECO:0007669"/>
    <property type="project" value="TreeGrafter"/>
</dbReference>
<dbReference type="Gene3D" id="1.10.10.10">
    <property type="entry name" value="Winged helix-like DNA-binding domain superfamily/Winged helix DNA-binding domain"/>
    <property type="match status" value="1"/>
</dbReference>
<dbReference type="PROSITE" id="PS51755">
    <property type="entry name" value="OMPR_PHOB"/>
    <property type="match status" value="1"/>
</dbReference>
<dbReference type="EMBL" id="SHLA01000001">
    <property type="protein sequence ID" value="RZU60818.1"/>
    <property type="molecule type" value="Genomic_DNA"/>
</dbReference>
<dbReference type="PROSITE" id="PS50110">
    <property type="entry name" value="RESPONSE_REGULATORY"/>
    <property type="match status" value="1"/>
</dbReference>
<dbReference type="InterPro" id="IPR011006">
    <property type="entry name" value="CheY-like_superfamily"/>
</dbReference>
<dbReference type="InterPro" id="IPR016032">
    <property type="entry name" value="Sig_transdc_resp-reg_C-effctor"/>
</dbReference>
<evidence type="ECO:0000313" key="10">
    <source>
        <dbReference type="EMBL" id="RZU60818.1"/>
    </source>
</evidence>
<sequence>MRQYFLGRSDAAGEGHFGVGAPPRVRILVALADDELRTALLDLVQGENFSKIQATTGRTLVNVASRTRPSLIIMSSSYPDLHGQKAILRLRRFTNAYIVVIDFFADEDGRIALLRAGADQIVDGRLGHHELRARVRSMLRRLRWVPSAVDVVDEEDGTATTASDLDDEGADSVAGPLILVSDGVVLDARNHRCWVNDVEVRLSNTEHRLLLTLMYGHPDGTGNLFTRGELLAATCGVRTASAMDDKANRSLEVHMGNLRKKLGENVRDPRRIRTVHGVGYHWMKPVELKRD</sequence>
<dbReference type="OrthoDB" id="3197131at2"/>
<dbReference type="GO" id="GO:0000976">
    <property type="term" value="F:transcription cis-regulatory region binding"/>
    <property type="evidence" value="ECO:0007669"/>
    <property type="project" value="TreeGrafter"/>
</dbReference>
<keyword evidence="5" id="KW-0804">Transcription</keyword>
<dbReference type="PANTHER" id="PTHR48111:SF1">
    <property type="entry name" value="TWO-COMPONENT RESPONSE REGULATOR ORR33"/>
    <property type="match status" value="1"/>
</dbReference>
<keyword evidence="2" id="KW-0902">Two-component regulatory system</keyword>
<evidence type="ECO:0000256" key="5">
    <source>
        <dbReference type="ARBA" id="ARBA00023163"/>
    </source>
</evidence>
<keyword evidence="4 7" id="KW-0238">DNA-binding</keyword>
<evidence type="ECO:0000256" key="6">
    <source>
        <dbReference type="PROSITE-ProRule" id="PRU00169"/>
    </source>
</evidence>
<evidence type="ECO:0000259" key="8">
    <source>
        <dbReference type="PROSITE" id="PS50110"/>
    </source>
</evidence>
<dbReference type="InterPro" id="IPR036388">
    <property type="entry name" value="WH-like_DNA-bd_sf"/>
</dbReference>
<feature type="domain" description="OmpR/PhoB-type" evidence="9">
    <location>
        <begin position="175"/>
        <end position="284"/>
    </location>
</feature>
<feature type="DNA-binding region" description="OmpR/PhoB-type" evidence="7">
    <location>
        <begin position="175"/>
        <end position="284"/>
    </location>
</feature>
<dbReference type="InterPro" id="IPR001789">
    <property type="entry name" value="Sig_transdc_resp-reg_receiver"/>
</dbReference>
<reference evidence="10 11" key="1">
    <citation type="submission" date="2019-02" db="EMBL/GenBank/DDBJ databases">
        <title>Sequencing the genomes of 1000 actinobacteria strains.</title>
        <authorList>
            <person name="Klenk H.-P."/>
        </authorList>
    </citation>
    <scope>NUCLEOTIDE SEQUENCE [LARGE SCALE GENOMIC DNA]</scope>
    <source>
        <strain evidence="10 11">DSM 17364</strain>
    </source>
</reference>
<dbReference type="SMART" id="SM00862">
    <property type="entry name" value="Trans_reg_C"/>
    <property type="match status" value="1"/>
</dbReference>
<name>A0A4Q8A9V2_9MICC</name>
<dbReference type="Pfam" id="PF00486">
    <property type="entry name" value="Trans_reg_C"/>
    <property type="match status" value="1"/>
</dbReference>
<dbReference type="PANTHER" id="PTHR48111">
    <property type="entry name" value="REGULATOR OF RPOS"/>
    <property type="match status" value="1"/>
</dbReference>
<dbReference type="InterPro" id="IPR001867">
    <property type="entry name" value="OmpR/PhoB-type_DNA-bd"/>
</dbReference>
<dbReference type="SUPFAM" id="SSF52172">
    <property type="entry name" value="CheY-like"/>
    <property type="match status" value="1"/>
</dbReference>
<evidence type="ECO:0000313" key="11">
    <source>
        <dbReference type="Proteomes" id="UP000292685"/>
    </source>
</evidence>
<feature type="domain" description="Response regulatory" evidence="8">
    <location>
        <begin position="26"/>
        <end position="139"/>
    </location>
</feature>
<evidence type="ECO:0000256" key="3">
    <source>
        <dbReference type="ARBA" id="ARBA00023015"/>
    </source>
</evidence>
<dbReference type="GO" id="GO:0000156">
    <property type="term" value="F:phosphorelay response regulator activity"/>
    <property type="evidence" value="ECO:0007669"/>
    <property type="project" value="TreeGrafter"/>
</dbReference>
<dbReference type="AlphaFoldDB" id="A0A4Q8A9V2"/>
<organism evidence="10 11">
    <name type="scientific">Zhihengliuella halotolerans</name>
    <dbReference type="NCBI Taxonomy" id="370736"/>
    <lineage>
        <taxon>Bacteria</taxon>
        <taxon>Bacillati</taxon>
        <taxon>Actinomycetota</taxon>
        <taxon>Actinomycetes</taxon>
        <taxon>Micrococcales</taxon>
        <taxon>Micrococcaceae</taxon>
        <taxon>Zhihengliuella</taxon>
    </lineage>
</organism>
<evidence type="ECO:0000259" key="9">
    <source>
        <dbReference type="PROSITE" id="PS51755"/>
    </source>
</evidence>
<evidence type="ECO:0000256" key="7">
    <source>
        <dbReference type="PROSITE-ProRule" id="PRU01091"/>
    </source>
</evidence>
<comment type="caution">
    <text evidence="6">Lacks conserved residue(s) required for the propagation of feature annotation.</text>
</comment>
<comment type="caution">
    <text evidence="10">The sequence shown here is derived from an EMBL/GenBank/DDBJ whole genome shotgun (WGS) entry which is preliminary data.</text>
</comment>
<protein>
    <submittedName>
        <fullName evidence="10">DNA-binding response OmpR family regulator</fullName>
    </submittedName>
</protein>
<keyword evidence="11" id="KW-1185">Reference proteome</keyword>
<evidence type="ECO:0000256" key="2">
    <source>
        <dbReference type="ARBA" id="ARBA00023012"/>
    </source>
</evidence>
<dbReference type="GO" id="GO:0032993">
    <property type="term" value="C:protein-DNA complex"/>
    <property type="evidence" value="ECO:0007669"/>
    <property type="project" value="TreeGrafter"/>
</dbReference>
<dbReference type="CDD" id="cd00383">
    <property type="entry name" value="trans_reg_C"/>
    <property type="match status" value="1"/>
</dbReference>
<dbReference type="Proteomes" id="UP000292685">
    <property type="component" value="Unassembled WGS sequence"/>
</dbReference>
<dbReference type="GO" id="GO:0006355">
    <property type="term" value="P:regulation of DNA-templated transcription"/>
    <property type="evidence" value="ECO:0007669"/>
    <property type="project" value="InterPro"/>
</dbReference>
<keyword evidence="3" id="KW-0805">Transcription regulation</keyword>
<proteinExistence type="predicted"/>
<gene>
    <name evidence="10" type="ORF">EV380_0367</name>
</gene>
<evidence type="ECO:0000256" key="4">
    <source>
        <dbReference type="ARBA" id="ARBA00023125"/>
    </source>
</evidence>
<dbReference type="Gene3D" id="3.40.50.2300">
    <property type="match status" value="1"/>
</dbReference>